<dbReference type="InterPro" id="IPR002885">
    <property type="entry name" value="PPR_rpt"/>
</dbReference>
<keyword evidence="1" id="KW-0677">Repeat</keyword>
<evidence type="ECO:0000313" key="3">
    <source>
        <dbReference type="EMBL" id="KAH7352629.1"/>
    </source>
</evidence>
<protein>
    <recommendedName>
        <fullName evidence="5">Pentatricopeptide repeat-containing protein</fullName>
    </recommendedName>
</protein>
<dbReference type="FunFam" id="1.25.40.10:FF:000344">
    <property type="entry name" value="Pentatricopeptide repeat-containing protein"/>
    <property type="match status" value="1"/>
</dbReference>
<dbReference type="Proteomes" id="UP000825935">
    <property type="component" value="Chromosome 19"/>
</dbReference>
<feature type="repeat" description="PPR" evidence="2">
    <location>
        <begin position="83"/>
        <end position="117"/>
    </location>
</feature>
<feature type="repeat" description="PPR" evidence="2">
    <location>
        <begin position="285"/>
        <end position="319"/>
    </location>
</feature>
<dbReference type="EMBL" id="CM035424">
    <property type="protein sequence ID" value="KAH7352629.1"/>
    <property type="molecule type" value="Genomic_DNA"/>
</dbReference>
<dbReference type="OrthoDB" id="185373at2759"/>
<feature type="repeat" description="PPR" evidence="2">
    <location>
        <begin position="588"/>
        <end position="622"/>
    </location>
</feature>
<dbReference type="PANTHER" id="PTHR24015">
    <property type="entry name" value="OS07G0578800 PROTEIN-RELATED"/>
    <property type="match status" value="1"/>
</dbReference>
<keyword evidence="4" id="KW-1185">Reference proteome</keyword>
<dbReference type="NCBIfam" id="TIGR00756">
    <property type="entry name" value="PPR"/>
    <property type="match status" value="8"/>
</dbReference>
<dbReference type="FunFam" id="1.25.40.10:FF:000351">
    <property type="entry name" value="Pentatricopeptide repeat-containing protein"/>
    <property type="match status" value="1"/>
</dbReference>
<feature type="repeat" description="PPR" evidence="2">
    <location>
        <begin position="689"/>
        <end position="723"/>
    </location>
</feature>
<dbReference type="Pfam" id="PF13041">
    <property type="entry name" value="PPR_2"/>
    <property type="match status" value="5"/>
</dbReference>
<name>A0A8T2SLB1_CERRI</name>
<evidence type="ECO:0000256" key="1">
    <source>
        <dbReference type="ARBA" id="ARBA00022737"/>
    </source>
</evidence>
<dbReference type="PANTHER" id="PTHR24015:SF548">
    <property type="entry name" value="OS08G0340900 PROTEIN"/>
    <property type="match status" value="1"/>
</dbReference>
<dbReference type="GO" id="GO:0009451">
    <property type="term" value="P:RNA modification"/>
    <property type="evidence" value="ECO:0007669"/>
    <property type="project" value="InterPro"/>
</dbReference>
<proteinExistence type="predicted"/>
<accession>A0A8T2SLB1</accession>
<dbReference type="SUPFAM" id="SSF48452">
    <property type="entry name" value="TPR-like"/>
    <property type="match status" value="1"/>
</dbReference>
<dbReference type="InterPro" id="IPR046960">
    <property type="entry name" value="PPR_At4g14850-like_plant"/>
</dbReference>
<comment type="caution">
    <text evidence="3">The sequence shown here is derived from an EMBL/GenBank/DDBJ whole genome shotgun (WGS) entry which is preliminary data.</text>
</comment>
<dbReference type="GO" id="GO:0003723">
    <property type="term" value="F:RNA binding"/>
    <property type="evidence" value="ECO:0007669"/>
    <property type="project" value="InterPro"/>
</dbReference>
<feature type="repeat" description="PPR" evidence="2">
    <location>
        <begin position="1085"/>
        <end position="1119"/>
    </location>
</feature>
<reference evidence="3" key="1">
    <citation type="submission" date="2021-08" db="EMBL/GenBank/DDBJ databases">
        <title>WGS assembly of Ceratopteris richardii.</title>
        <authorList>
            <person name="Marchant D.B."/>
            <person name="Chen G."/>
            <person name="Jenkins J."/>
            <person name="Shu S."/>
            <person name="Leebens-Mack J."/>
            <person name="Grimwood J."/>
            <person name="Schmutz J."/>
            <person name="Soltis P."/>
            <person name="Soltis D."/>
            <person name="Chen Z.-H."/>
        </authorList>
    </citation>
    <scope>NUCLEOTIDE SEQUENCE</scope>
    <source>
        <strain evidence="3">Whitten #5841</strain>
        <tissue evidence="3">Leaf</tissue>
    </source>
</reference>
<gene>
    <name evidence="3" type="ORF">KP509_19G054900</name>
</gene>
<dbReference type="FunFam" id="1.25.40.10:FF:000285">
    <property type="entry name" value="Pentatricopeptide repeat-containing protein, chloroplastic"/>
    <property type="match status" value="1"/>
</dbReference>
<dbReference type="PROSITE" id="PS51375">
    <property type="entry name" value="PPR"/>
    <property type="match status" value="14"/>
</dbReference>
<feature type="repeat" description="PPR" evidence="2">
    <location>
        <begin position="1221"/>
        <end position="1255"/>
    </location>
</feature>
<dbReference type="InterPro" id="IPR011990">
    <property type="entry name" value="TPR-like_helical_dom_sf"/>
</dbReference>
<feature type="repeat" description="PPR" evidence="2">
    <location>
        <begin position="1324"/>
        <end position="1358"/>
    </location>
</feature>
<feature type="repeat" description="PPR" evidence="2">
    <location>
        <begin position="724"/>
        <end position="758"/>
    </location>
</feature>
<evidence type="ECO:0008006" key="5">
    <source>
        <dbReference type="Google" id="ProtNLM"/>
    </source>
</evidence>
<sequence length="1448" mass="163293">MLHTKDSLTSSDFITQQPSVQSYINILKHCRKERSLVDAKYVHVSICKDGVDHVLSSYLAPLFVEYGDSAYAHQIFNKADQFSDYMWNSAIQCLVEDGRPQQALDLYQRMRLTSATPNKYTLLALLKSCTKLRNREMGQRLWIEMSVNGLDNDSYAESAMVHMYMKCGAIKNAEEFFNKRSTQDTVSWNALLTGYVEHGLFHEGMHLLEKMQSENIYSDSVTHICSLKICNSLGLREKGQEVHMEIVKSGLETDCFTNNALVDMYSKFGSFDETWKLVENLQLQNTVAWTSIITGCADHGCNELALLHLREMQLAGFSPDGMTFASSLKACGRIKDIDTGTDIHDEIFKKGFDDDPFLGNVLVDMYIKCNLLVEAEIVFHSLPIKDLISWNTLINGCIEGGINGKALKYLEQMPAYGICPDNITFMCILRLCASMSDIERGKKIHSEIIMKGFETEEFVHSNLVDMYAKCGMLSEAIKVCRRFSSSYVVAWNSLIAEYIERGYVDDALECLEDIKQSGIDFDAVTFASSLRIFKIIGSVTSIYCLHSEIIKSGLDTDPLIGNIIIDSYVKCGSCIEAEKSFEKLVHRDVTSWNAIMSVYIHSRSEEKLSGCLEQMSFEGISPDCVTFTLLLKESSISGFTERGHKLHSLIIKSGFDEDLVIQTTLVGLYGNHGSLEESQTVFDRIGLRDVVAWTALITGYANLHMWDEVLNCFEIIKVEGISPDANTWAYLIQAYGCMGEIKEGQKIHAEIVRRGLEEESNIHNNLISMYRKFELHLDSSAYVASPSTETGFSFGSILTDIVIEELGVLQVLGDCLQVNSTLFPNVKQHFFFSDIGIWELHTEVLKRGLDTYCSFSHGLMHIYVQCCRLEEVEIIFDTLMYKDIISWNSLIKACIECGSSDRALQYFQNMQVESMTPDANTYLLRSEACQDVGDLNLARQLHSEIIMKGLEKDSFLSSNLLDMYGKNGRFLDAQKVFDGLKSPDVVSWTAVIAAYVNSGLSEDGLRLLEKMLQQGICPNVITYGVITKLYGIRKSTNGCLLLHAEITKKGFDSDTFLCNSLVDMYIKCGLLMEIQDFIKQLPYRDVILFTTLIVGYYEHGKYEEVFNTFKRMQSDRVRPNHVTYSYTLNACAKAAEILLGKAIHVEVIKYGFEGDHVVGDSLILMYASSGLYDEALYVLHNLPAQDTVSWNMLIECYVDHGFFNEAVDFFHLMLQQGIPADQILWNTIIMAYIDLGESENAFIKYSEMLQQGVLPDDLIFVALSKACGNIASIEVGRRLHAQFWVESESQSPRGNFAHALIDMYGKCGSILESQRIFHSRPMEDAIAWNFALASYIRQGDCVSALYIYSRMQEKHIDLNESVLLNLLTLCSHGGLVYRGQLLFENFCTIMKILPSVEYFTCIIDLLARAGQLEEASAIIDFLPSSPDHVPYNCLLSAWQRSNDVELGG</sequence>
<dbReference type="Gene3D" id="1.25.40.10">
    <property type="entry name" value="Tetratricopeptide repeat domain"/>
    <property type="match status" value="11"/>
</dbReference>
<evidence type="ECO:0000256" key="2">
    <source>
        <dbReference type="PROSITE-ProRule" id="PRU00708"/>
    </source>
</evidence>
<feature type="repeat" description="PPR" evidence="2">
    <location>
        <begin position="386"/>
        <end position="420"/>
    </location>
</feature>
<evidence type="ECO:0000313" key="4">
    <source>
        <dbReference type="Proteomes" id="UP000825935"/>
    </source>
</evidence>
<organism evidence="3 4">
    <name type="scientific">Ceratopteris richardii</name>
    <name type="common">Triangle waterfern</name>
    <dbReference type="NCBI Taxonomy" id="49495"/>
    <lineage>
        <taxon>Eukaryota</taxon>
        <taxon>Viridiplantae</taxon>
        <taxon>Streptophyta</taxon>
        <taxon>Embryophyta</taxon>
        <taxon>Tracheophyta</taxon>
        <taxon>Polypodiopsida</taxon>
        <taxon>Polypodiidae</taxon>
        <taxon>Polypodiales</taxon>
        <taxon>Pteridineae</taxon>
        <taxon>Pteridaceae</taxon>
        <taxon>Parkerioideae</taxon>
        <taxon>Ceratopteris</taxon>
    </lineage>
</organism>
<feature type="repeat" description="PPR" evidence="2">
    <location>
        <begin position="984"/>
        <end position="1018"/>
    </location>
</feature>
<dbReference type="Pfam" id="PF13812">
    <property type="entry name" value="PPR_3"/>
    <property type="match status" value="1"/>
</dbReference>
<feature type="repeat" description="PPR" evidence="2">
    <location>
        <begin position="184"/>
        <end position="218"/>
    </location>
</feature>
<feature type="repeat" description="PPR" evidence="2">
    <location>
        <begin position="1186"/>
        <end position="1220"/>
    </location>
</feature>
<dbReference type="GO" id="GO:0048731">
    <property type="term" value="P:system development"/>
    <property type="evidence" value="ECO:0007669"/>
    <property type="project" value="UniProtKB-ARBA"/>
</dbReference>
<dbReference type="FunFam" id="1.25.40.10:FF:000158">
    <property type="entry name" value="pentatricopeptide repeat-containing protein At2g33680"/>
    <property type="match status" value="1"/>
</dbReference>
<feature type="repeat" description="PPR" evidence="2">
    <location>
        <begin position="883"/>
        <end position="917"/>
    </location>
</feature>
<feature type="repeat" description="PPR" evidence="2">
    <location>
        <begin position="487"/>
        <end position="521"/>
    </location>
</feature>
<dbReference type="Pfam" id="PF01535">
    <property type="entry name" value="PPR"/>
    <property type="match status" value="9"/>
</dbReference>